<dbReference type="Gene3D" id="1.10.10.10">
    <property type="entry name" value="Winged helix-like DNA-binding domain superfamily/Winged helix DNA-binding domain"/>
    <property type="match status" value="1"/>
</dbReference>
<keyword evidence="1" id="KW-0805">Transcription regulation</keyword>
<evidence type="ECO:0000313" key="4">
    <source>
        <dbReference type="EMBL" id="OIO30411.1"/>
    </source>
</evidence>
<evidence type="ECO:0000259" key="3">
    <source>
        <dbReference type="Pfam" id="PF08220"/>
    </source>
</evidence>
<keyword evidence="2" id="KW-0804">Transcription</keyword>
<proteinExistence type="predicted"/>
<dbReference type="InterPro" id="IPR036388">
    <property type="entry name" value="WH-like_DNA-bd_sf"/>
</dbReference>
<reference evidence="4 5" key="1">
    <citation type="journal article" date="2016" name="Environ. Microbiol.">
        <title>Genomic resolution of a cold subsurface aquifer community provides metabolic insights for novel microbes adapted to high CO concentrations.</title>
        <authorList>
            <person name="Probst A.J."/>
            <person name="Castelle C.J."/>
            <person name="Singh A."/>
            <person name="Brown C.T."/>
            <person name="Anantharaman K."/>
            <person name="Sharon I."/>
            <person name="Hug L.A."/>
            <person name="Burstein D."/>
            <person name="Emerson J.B."/>
            <person name="Thomas B.C."/>
            <person name="Banfield J.F."/>
        </authorList>
    </citation>
    <scope>NUCLEOTIDE SEQUENCE [LARGE SCALE GENOMIC DNA]</scope>
    <source>
        <strain evidence="4">CG1_02_43_90</strain>
    </source>
</reference>
<dbReference type="STRING" id="1805281.AUJ77_03110"/>
<sequence length="297" mass="33345">MDIKKDTKEERIFAQPTSSGGLLIGHRTALQVSHSSSINIFGTVFSKKGERLATAIYLVTDFLSDNEPMKLRLRDLSLTLLKEFLTGHRSTQGSEKKVFETIQENINETLTLLEISLIAGLVSEMNFTILKQEYASLRNAVLAKKDAQESSTDTLLGDTFFNIPETEDDAVPRTKTSSTSTKLYGQATEQHFPKGHDLPQRTFVMSDSKIKGDKVKPENTNTHVVSNTRANTEIAKQSRRAQILKLIKDNREVAIKDIVAHFPDLSEKTIQRELLAMSDSGVLKKFGERRWSRYALA</sequence>
<dbReference type="GO" id="GO:0003700">
    <property type="term" value="F:DNA-binding transcription factor activity"/>
    <property type="evidence" value="ECO:0007669"/>
    <property type="project" value="InterPro"/>
</dbReference>
<name>A0A1J4V356_9BACT</name>
<evidence type="ECO:0000313" key="5">
    <source>
        <dbReference type="Proteomes" id="UP000181992"/>
    </source>
</evidence>
<dbReference type="InterPro" id="IPR001034">
    <property type="entry name" value="DeoR_HTH"/>
</dbReference>
<evidence type="ECO:0000256" key="1">
    <source>
        <dbReference type="ARBA" id="ARBA00023015"/>
    </source>
</evidence>
<accession>A0A1J4V356</accession>
<gene>
    <name evidence="4" type="ORF">AUJ77_03110</name>
</gene>
<comment type="caution">
    <text evidence="4">The sequence shown here is derived from an EMBL/GenBank/DDBJ whole genome shotgun (WGS) entry which is preliminary data.</text>
</comment>
<dbReference type="Proteomes" id="UP000181992">
    <property type="component" value="Unassembled WGS sequence"/>
</dbReference>
<feature type="domain" description="HTH deoR-type" evidence="3">
    <location>
        <begin position="239"/>
        <end position="285"/>
    </location>
</feature>
<evidence type="ECO:0000256" key="2">
    <source>
        <dbReference type="ARBA" id="ARBA00023163"/>
    </source>
</evidence>
<protein>
    <recommendedName>
        <fullName evidence="3">HTH deoR-type domain-containing protein</fullName>
    </recommendedName>
</protein>
<dbReference type="EMBL" id="MNVN01000018">
    <property type="protein sequence ID" value="OIO30411.1"/>
    <property type="molecule type" value="Genomic_DNA"/>
</dbReference>
<dbReference type="Pfam" id="PF08220">
    <property type="entry name" value="HTH_DeoR"/>
    <property type="match status" value="1"/>
</dbReference>
<dbReference type="AlphaFoldDB" id="A0A1J4V356"/>
<organism evidence="4 5">
    <name type="scientific">Candidatus Nomurabacteria bacterium CG1_02_43_90</name>
    <dbReference type="NCBI Taxonomy" id="1805281"/>
    <lineage>
        <taxon>Bacteria</taxon>
        <taxon>Candidatus Nomuraibacteriota</taxon>
    </lineage>
</organism>